<reference evidence="6" key="2">
    <citation type="submission" date="2023-01" db="EMBL/GenBank/DDBJ databases">
        <authorList>
            <person name="Sun Q."/>
            <person name="Evtushenko L."/>
        </authorList>
    </citation>
    <scope>NUCLEOTIDE SEQUENCE</scope>
    <source>
        <strain evidence="6">VKM Ac-1958</strain>
    </source>
</reference>
<keyword evidence="2" id="KW-0813">Transport</keyword>
<dbReference type="CDD" id="cd03257">
    <property type="entry name" value="ABC_NikE_OppD_transporters"/>
    <property type="match status" value="1"/>
</dbReference>
<dbReference type="InterPro" id="IPR003439">
    <property type="entry name" value="ABC_transporter-like_ATP-bd"/>
</dbReference>
<dbReference type="InterPro" id="IPR003593">
    <property type="entry name" value="AAA+_ATPase"/>
</dbReference>
<dbReference type="InterPro" id="IPR017871">
    <property type="entry name" value="ABC_transporter-like_CS"/>
</dbReference>
<evidence type="ECO:0000313" key="7">
    <source>
        <dbReference type="Proteomes" id="UP001142325"/>
    </source>
</evidence>
<comment type="similarity">
    <text evidence="1">Belongs to the ABC transporter superfamily.</text>
</comment>
<keyword evidence="4 6" id="KW-0067">ATP-binding</keyword>
<dbReference type="Pfam" id="PF08352">
    <property type="entry name" value="oligo_HPY"/>
    <property type="match status" value="1"/>
</dbReference>
<evidence type="ECO:0000256" key="3">
    <source>
        <dbReference type="ARBA" id="ARBA00022741"/>
    </source>
</evidence>
<dbReference type="GO" id="GO:0055085">
    <property type="term" value="P:transmembrane transport"/>
    <property type="evidence" value="ECO:0007669"/>
    <property type="project" value="UniProtKB-ARBA"/>
</dbReference>
<dbReference type="Gene3D" id="3.40.50.300">
    <property type="entry name" value="P-loop containing nucleotide triphosphate hydrolases"/>
    <property type="match status" value="1"/>
</dbReference>
<dbReference type="AlphaFoldDB" id="A0A9W6M7R1"/>
<dbReference type="RefSeq" id="WP_204938410.1">
    <property type="nucleotide sequence ID" value="NZ_BAAAUM010000001.1"/>
</dbReference>
<evidence type="ECO:0000256" key="4">
    <source>
        <dbReference type="ARBA" id="ARBA00022840"/>
    </source>
</evidence>
<dbReference type="Proteomes" id="UP001142325">
    <property type="component" value="Unassembled WGS sequence"/>
</dbReference>
<comment type="caution">
    <text evidence="6">The sequence shown here is derived from an EMBL/GenBank/DDBJ whole genome shotgun (WGS) entry which is preliminary data.</text>
</comment>
<gene>
    <name evidence="6" type="ORF">GCM10017596_04270</name>
</gene>
<evidence type="ECO:0000256" key="1">
    <source>
        <dbReference type="ARBA" id="ARBA00005417"/>
    </source>
</evidence>
<feature type="domain" description="ABC transporter" evidence="5">
    <location>
        <begin position="4"/>
        <end position="252"/>
    </location>
</feature>
<keyword evidence="7" id="KW-1185">Reference proteome</keyword>
<dbReference type="InterPro" id="IPR050319">
    <property type="entry name" value="ABC_transp_ATP-bind"/>
</dbReference>
<keyword evidence="3" id="KW-0547">Nucleotide-binding</keyword>
<protein>
    <submittedName>
        <fullName evidence="6">Dipeptide/oligopeptide/nickel ABC transporter ATP-binding protein</fullName>
    </submittedName>
</protein>
<dbReference type="PANTHER" id="PTHR43776:SF7">
    <property type="entry name" value="D,D-DIPEPTIDE TRANSPORT ATP-BINDING PROTEIN DDPF-RELATED"/>
    <property type="match status" value="1"/>
</dbReference>
<dbReference type="PANTHER" id="PTHR43776">
    <property type="entry name" value="TRANSPORT ATP-BINDING PROTEIN"/>
    <property type="match status" value="1"/>
</dbReference>
<evidence type="ECO:0000313" key="6">
    <source>
        <dbReference type="EMBL" id="GLK00712.1"/>
    </source>
</evidence>
<dbReference type="Pfam" id="PF00005">
    <property type="entry name" value="ABC_tran"/>
    <property type="match status" value="1"/>
</dbReference>
<dbReference type="GO" id="GO:0015833">
    <property type="term" value="P:peptide transport"/>
    <property type="evidence" value="ECO:0007669"/>
    <property type="project" value="InterPro"/>
</dbReference>
<dbReference type="EMBL" id="BSET01000001">
    <property type="protein sequence ID" value="GLK00712.1"/>
    <property type="molecule type" value="Genomic_DNA"/>
</dbReference>
<dbReference type="InterPro" id="IPR027417">
    <property type="entry name" value="P-loop_NTPase"/>
</dbReference>
<accession>A0A9W6M7R1</accession>
<reference evidence="6" key="1">
    <citation type="journal article" date="2014" name="Int. J. Syst. Evol. Microbiol.">
        <title>Complete genome sequence of Corynebacterium casei LMG S-19264T (=DSM 44701T), isolated from a smear-ripened cheese.</title>
        <authorList>
            <consortium name="US DOE Joint Genome Institute (JGI-PGF)"/>
            <person name="Walter F."/>
            <person name="Albersmeier A."/>
            <person name="Kalinowski J."/>
            <person name="Ruckert C."/>
        </authorList>
    </citation>
    <scope>NUCLEOTIDE SEQUENCE</scope>
    <source>
        <strain evidence="6">VKM Ac-1958</strain>
    </source>
</reference>
<evidence type="ECO:0000256" key="2">
    <source>
        <dbReference type="ARBA" id="ARBA00022448"/>
    </source>
</evidence>
<sequence>MTALRFENVHVHFGRGSRAFHAVRGVDLEVASGRIMGLVGESGSGKSTLARAAVGLVEPSSGRIAADGVDLVHAKGAARALRRRIQMIFQDPSACLDPRMTISDSIAEALTAAARRDGKPRPRRTEITAQVERLLQTVHLDPRKAHDLPTAFSGGQRQRIAIARALAAAPTVLLADEITSALDVSVQGAVLNLLLELQRELQLTMLFVSHNLAVVRYVCDDVAVMRHGELVETGPVLDVIDNPQHEYTRGLMAAIPQLGETLFR</sequence>
<dbReference type="SUPFAM" id="SSF52540">
    <property type="entry name" value="P-loop containing nucleoside triphosphate hydrolases"/>
    <property type="match status" value="1"/>
</dbReference>
<dbReference type="PROSITE" id="PS00211">
    <property type="entry name" value="ABC_TRANSPORTER_1"/>
    <property type="match status" value="1"/>
</dbReference>
<dbReference type="GO" id="GO:0016887">
    <property type="term" value="F:ATP hydrolysis activity"/>
    <property type="evidence" value="ECO:0007669"/>
    <property type="project" value="InterPro"/>
</dbReference>
<dbReference type="PROSITE" id="PS50893">
    <property type="entry name" value="ABC_TRANSPORTER_2"/>
    <property type="match status" value="1"/>
</dbReference>
<dbReference type="SMART" id="SM00382">
    <property type="entry name" value="AAA"/>
    <property type="match status" value="1"/>
</dbReference>
<proteinExistence type="inferred from homology"/>
<organism evidence="6 7">
    <name type="scientific">Microbacterium keratanolyticum</name>
    <dbReference type="NCBI Taxonomy" id="67574"/>
    <lineage>
        <taxon>Bacteria</taxon>
        <taxon>Bacillati</taxon>
        <taxon>Actinomycetota</taxon>
        <taxon>Actinomycetes</taxon>
        <taxon>Micrococcales</taxon>
        <taxon>Microbacteriaceae</taxon>
        <taxon>Microbacterium</taxon>
    </lineage>
</organism>
<dbReference type="GO" id="GO:0005524">
    <property type="term" value="F:ATP binding"/>
    <property type="evidence" value="ECO:0007669"/>
    <property type="project" value="UniProtKB-KW"/>
</dbReference>
<dbReference type="InterPro" id="IPR013563">
    <property type="entry name" value="Oligopep_ABC_C"/>
</dbReference>
<evidence type="ECO:0000259" key="5">
    <source>
        <dbReference type="PROSITE" id="PS50893"/>
    </source>
</evidence>
<name>A0A9W6M7R1_9MICO</name>